<dbReference type="InterPro" id="IPR001873">
    <property type="entry name" value="ENaC"/>
</dbReference>
<name>A0A7I8W9H1_9ANNE</name>
<dbReference type="OrthoDB" id="8065060at2759"/>
<evidence type="ECO:0000256" key="12">
    <source>
        <dbReference type="SAM" id="MobiDB-lite"/>
    </source>
</evidence>
<evidence type="ECO:0000256" key="6">
    <source>
        <dbReference type="ARBA" id="ARBA00023053"/>
    </source>
</evidence>
<evidence type="ECO:0000256" key="8">
    <source>
        <dbReference type="ARBA" id="ARBA00023136"/>
    </source>
</evidence>
<dbReference type="EMBL" id="CAJFCJ010000023">
    <property type="protein sequence ID" value="CAD5124750.1"/>
    <property type="molecule type" value="Genomic_DNA"/>
</dbReference>
<evidence type="ECO:0000256" key="11">
    <source>
        <dbReference type="RuleBase" id="RU000679"/>
    </source>
</evidence>
<dbReference type="PRINTS" id="PR01078">
    <property type="entry name" value="AMINACHANNEL"/>
</dbReference>
<gene>
    <name evidence="13" type="ORF">DGYR_LOCUS12241</name>
</gene>
<keyword evidence="6" id="KW-0915">Sodium</keyword>
<dbReference type="Proteomes" id="UP000549394">
    <property type="component" value="Unassembled WGS sequence"/>
</dbReference>
<evidence type="ECO:0000256" key="10">
    <source>
        <dbReference type="ARBA" id="ARBA00023303"/>
    </source>
</evidence>
<organism evidence="13 14">
    <name type="scientific">Dimorphilus gyrociliatus</name>
    <dbReference type="NCBI Taxonomy" id="2664684"/>
    <lineage>
        <taxon>Eukaryota</taxon>
        <taxon>Metazoa</taxon>
        <taxon>Spiralia</taxon>
        <taxon>Lophotrochozoa</taxon>
        <taxon>Annelida</taxon>
        <taxon>Polychaeta</taxon>
        <taxon>Polychaeta incertae sedis</taxon>
        <taxon>Dinophilidae</taxon>
        <taxon>Dimorphilus</taxon>
    </lineage>
</organism>
<keyword evidence="10 11" id="KW-0407">Ion channel</keyword>
<proteinExistence type="inferred from homology"/>
<sequence length="448" mass="50807">MNGSVSTTRVEPLSQTSAPLTTNNLKNNMIREVWQDEKEKKPTFLWSYRLGNFMQELQERIRYFLKFDTTTRTRLIYKERIRFPTITICNENRVVLSKAKVMDPYTVEMIKLIWSPDPLESKTIEITDDNRDLANNSLMNWENAYITLSHTQKEVISSCVFKGELCKDSYLIDVSTTMGRCFQFNPRGQNHYATAAGSADPLILILDTKQHEYLAANSPSAGFRILLHEKDTVPEIYQRGIKLAPGMETVVSATLKESKYLPKPYGNCNNDATYRQATCFHNCSSNYVAKHCGCIDIDMTPKDKVPICAPLNFPCTRKKLIDYFKNQEFRKCDCPSQCDIITYQSSISGSPISDYYLQVINKDQPSLTAAEVDKNIVIVSIYFSSMISEEVTESAAYSWLALMSDVGGAFGLILGATFLTLVELIDFLVVSTFEYCTVKAHEKQARSA</sequence>
<keyword evidence="2 11" id="KW-0813">Transport</keyword>
<comment type="caution">
    <text evidence="13">The sequence shown here is derived from an EMBL/GenBank/DDBJ whole genome shotgun (WGS) entry which is preliminary data.</text>
</comment>
<dbReference type="Gene3D" id="2.60.470.10">
    <property type="entry name" value="Acid-sensing ion channels like domains"/>
    <property type="match status" value="1"/>
</dbReference>
<evidence type="ECO:0000313" key="13">
    <source>
        <dbReference type="EMBL" id="CAD5124750.1"/>
    </source>
</evidence>
<keyword evidence="7 11" id="KW-0406">Ion transport</keyword>
<accession>A0A7I8W9H1</accession>
<evidence type="ECO:0000256" key="1">
    <source>
        <dbReference type="ARBA" id="ARBA00004141"/>
    </source>
</evidence>
<evidence type="ECO:0000256" key="5">
    <source>
        <dbReference type="ARBA" id="ARBA00022989"/>
    </source>
</evidence>
<keyword evidence="9 11" id="KW-0739">Sodium transport</keyword>
<evidence type="ECO:0000256" key="4">
    <source>
        <dbReference type="ARBA" id="ARBA00022692"/>
    </source>
</evidence>
<dbReference type="AlphaFoldDB" id="A0A7I8W9H1"/>
<protein>
    <submittedName>
        <fullName evidence="13">DgyrCDS13017</fullName>
    </submittedName>
</protein>
<dbReference type="Pfam" id="PF00858">
    <property type="entry name" value="ASC"/>
    <property type="match status" value="1"/>
</dbReference>
<evidence type="ECO:0000313" key="14">
    <source>
        <dbReference type="Proteomes" id="UP000549394"/>
    </source>
</evidence>
<dbReference type="Gene3D" id="1.10.287.770">
    <property type="entry name" value="YojJ-like"/>
    <property type="match status" value="1"/>
</dbReference>
<dbReference type="GO" id="GO:0005886">
    <property type="term" value="C:plasma membrane"/>
    <property type="evidence" value="ECO:0007669"/>
    <property type="project" value="TreeGrafter"/>
</dbReference>
<evidence type="ECO:0000256" key="7">
    <source>
        <dbReference type="ARBA" id="ARBA00023065"/>
    </source>
</evidence>
<comment type="similarity">
    <text evidence="11">Belongs to the amiloride-sensitive sodium channel (TC 1.A.6) family.</text>
</comment>
<dbReference type="GO" id="GO:0015280">
    <property type="term" value="F:ligand-gated sodium channel activity"/>
    <property type="evidence" value="ECO:0007669"/>
    <property type="project" value="TreeGrafter"/>
</dbReference>
<feature type="region of interest" description="Disordered" evidence="12">
    <location>
        <begin position="1"/>
        <end position="21"/>
    </location>
</feature>
<keyword evidence="3 11" id="KW-0894">Sodium channel</keyword>
<keyword evidence="8" id="KW-0472">Membrane</keyword>
<keyword evidence="14" id="KW-1185">Reference proteome</keyword>
<keyword evidence="4 11" id="KW-0812">Transmembrane</keyword>
<dbReference type="PANTHER" id="PTHR11690:SF248">
    <property type="entry name" value="PICKPOCKET 17, ISOFORM A"/>
    <property type="match status" value="1"/>
</dbReference>
<keyword evidence="5" id="KW-1133">Transmembrane helix</keyword>
<comment type="subcellular location">
    <subcellularLocation>
        <location evidence="1">Membrane</location>
        <topology evidence="1">Multi-pass membrane protein</topology>
    </subcellularLocation>
</comment>
<reference evidence="13 14" key="1">
    <citation type="submission" date="2020-08" db="EMBL/GenBank/DDBJ databases">
        <authorList>
            <person name="Hejnol A."/>
        </authorList>
    </citation>
    <scope>NUCLEOTIDE SEQUENCE [LARGE SCALE GENOMIC DNA]</scope>
</reference>
<evidence type="ECO:0000256" key="3">
    <source>
        <dbReference type="ARBA" id="ARBA00022461"/>
    </source>
</evidence>
<dbReference type="PANTHER" id="PTHR11690">
    <property type="entry name" value="AMILORIDE-SENSITIVE SODIUM CHANNEL-RELATED"/>
    <property type="match status" value="1"/>
</dbReference>
<evidence type="ECO:0000256" key="2">
    <source>
        <dbReference type="ARBA" id="ARBA00022448"/>
    </source>
</evidence>
<evidence type="ECO:0000256" key="9">
    <source>
        <dbReference type="ARBA" id="ARBA00023201"/>
    </source>
</evidence>